<keyword evidence="2 5" id="KW-0812">Transmembrane</keyword>
<evidence type="ECO:0000313" key="7">
    <source>
        <dbReference type="EMBL" id="OQV16701.1"/>
    </source>
</evidence>
<name>A0A1W0WNB1_HYPEX</name>
<keyword evidence="8" id="KW-1185">Reference proteome</keyword>
<organism evidence="7 8">
    <name type="scientific">Hypsibius exemplaris</name>
    <name type="common">Freshwater tardigrade</name>
    <dbReference type="NCBI Taxonomy" id="2072580"/>
    <lineage>
        <taxon>Eukaryota</taxon>
        <taxon>Metazoa</taxon>
        <taxon>Ecdysozoa</taxon>
        <taxon>Tardigrada</taxon>
        <taxon>Eutardigrada</taxon>
        <taxon>Parachela</taxon>
        <taxon>Hypsibioidea</taxon>
        <taxon>Hypsibiidae</taxon>
        <taxon>Hypsibius</taxon>
    </lineage>
</organism>
<accession>A0A1W0WNB1</accession>
<keyword evidence="4 5" id="KW-0472">Membrane</keyword>
<comment type="subcellular location">
    <subcellularLocation>
        <location evidence="1">Membrane</location>
    </subcellularLocation>
</comment>
<sequence length="517" mass="58446">MLDVEVVSLGYFPPIGQLHLAFNAPAYDVAMDNIREKYNATINFTGMIYLADAEIAGNCFALDDNADYLFTRWYFTKRRRSALTALIMPGCNGGGGTINRITAHLNILTIYTGDPPPTIIDRAQSPTSISTAYVSLPTFVQAYDNFLLVNNWTSLFLLYNEANAAPLCRGMFMMVSDMISLVPERRQTRRMMTNATDQDVLLQFHDVSRVLLFFGHAANLRKLLITASSMNMTDGQYVYVAFEAFPMPAAYGNLNWQYGDKDDEAARLAFRSLIVIQPSSSSHPPSREARELGVQFQKRSASQYNYSYPLSRQPLSSMLAFYLSVIIFAQILNDSLSDGLDVHNGRMLANQFLDRHFDGDLDPDVYIGAAGNRIPEIVLSQFTGIPTCLTPFRKQFANNTNRLARMSDPDWPFSTPWPPPDEPHCGYRNEKVICKRQQDKDIALNYVIPIACVVLLIVVSLVYGHIIRSRKRLSYSWWFIEPSALVEMTRRLASQAYRHSNLHMESGPDVKRDALSR</sequence>
<reference evidence="8" key="1">
    <citation type="submission" date="2017-01" db="EMBL/GenBank/DDBJ databases">
        <title>Comparative genomics of anhydrobiosis in the tardigrade Hypsibius dujardini.</title>
        <authorList>
            <person name="Yoshida Y."/>
            <person name="Koutsovoulos G."/>
            <person name="Laetsch D."/>
            <person name="Stevens L."/>
            <person name="Kumar S."/>
            <person name="Horikawa D."/>
            <person name="Ishino K."/>
            <person name="Komine S."/>
            <person name="Tomita M."/>
            <person name="Blaxter M."/>
            <person name="Arakawa K."/>
        </authorList>
    </citation>
    <scope>NUCLEOTIDE SEQUENCE [LARGE SCALE GENOMIC DNA]</scope>
    <source>
        <strain evidence="8">Z151</strain>
    </source>
</reference>
<feature type="domain" description="Receptor ligand binding region" evidence="6">
    <location>
        <begin position="83"/>
        <end position="383"/>
    </location>
</feature>
<evidence type="ECO:0000256" key="1">
    <source>
        <dbReference type="ARBA" id="ARBA00004370"/>
    </source>
</evidence>
<gene>
    <name evidence="7" type="ORF">BV898_09212</name>
</gene>
<dbReference type="AlphaFoldDB" id="A0A1W0WNB1"/>
<dbReference type="InterPro" id="IPR028082">
    <property type="entry name" value="Peripla_BP_I"/>
</dbReference>
<evidence type="ECO:0000313" key="8">
    <source>
        <dbReference type="Proteomes" id="UP000192578"/>
    </source>
</evidence>
<dbReference type="EMBL" id="MTYJ01000071">
    <property type="protein sequence ID" value="OQV16701.1"/>
    <property type="molecule type" value="Genomic_DNA"/>
</dbReference>
<feature type="transmembrane region" description="Helical" evidence="5">
    <location>
        <begin position="443"/>
        <end position="463"/>
    </location>
</feature>
<dbReference type="Gene3D" id="3.40.50.2300">
    <property type="match status" value="1"/>
</dbReference>
<comment type="caution">
    <text evidence="7">The sequence shown here is derived from an EMBL/GenBank/DDBJ whole genome shotgun (WGS) entry which is preliminary data.</text>
</comment>
<dbReference type="Proteomes" id="UP000192578">
    <property type="component" value="Unassembled WGS sequence"/>
</dbReference>
<keyword evidence="3 5" id="KW-1133">Transmembrane helix</keyword>
<dbReference type="InterPro" id="IPR001828">
    <property type="entry name" value="ANF_lig-bd_rcpt"/>
</dbReference>
<evidence type="ECO:0000256" key="3">
    <source>
        <dbReference type="ARBA" id="ARBA00022989"/>
    </source>
</evidence>
<dbReference type="OrthoDB" id="1890790at2759"/>
<proteinExistence type="predicted"/>
<dbReference type="Pfam" id="PF01094">
    <property type="entry name" value="ANF_receptor"/>
    <property type="match status" value="1"/>
</dbReference>
<evidence type="ECO:0000256" key="4">
    <source>
        <dbReference type="ARBA" id="ARBA00023136"/>
    </source>
</evidence>
<evidence type="ECO:0000259" key="6">
    <source>
        <dbReference type="Pfam" id="PF01094"/>
    </source>
</evidence>
<evidence type="ECO:0000256" key="2">
    <source>
        <dbReference type="ARBA" id="ARBA00022692"/>
    </source>
</evidence>
<evidence type="ECO:0000256" key="5">
    <source>
        <dbReference type="SAM" id="Phobius"/>
    </source>
</evidence>
<dbReference type="SUPFAM" id="SSF53822">
    <property type="entry name" value="Periplasmic binding protein-like I"/>
    <property type="match status" value="1"/>
</dbReference>
<protein>
    <recommendedName>
        <fullName evidence="6">Receptor ligand binding region domain-containing protein</fullName>
    </recommendedName>
</protein>
<dbReference type="GO" id="GO:0016020">
    <property type="term" value="C:membrane"/>
    <property type="evidence" value="ECO:0007669"/>
    <property type="project" value="UniProtKB-SubCell"/>
</dbReference>